<feature type="region of interest" description="Disordered" evidence="1">
    <location>
        <begin position="212"/>
        <end position="282"/>
    </location>
</feature>
<feature type="compositionally biased region" description="Low complexity" evidence="1">
    <location>
        <begin position="348"/>
        <end position="358"/>
    </location>
</feature>
<evidence type="ECO:0000259" key="2">
    <source>
        <dbReference type="Pfam" id="PF20435"/>
    </source>
</evidence>
<evidence type="ECO:0000256" key="1">
    <source>
        <dbReference type="SAM" id="MobiDB-lite"/>
    </source>
</evidence>
<dbReference type="RefSeq" id="XP_019707201.1">
    <property type="nucleotide sequence ID" value="XM_019851642.2"/>
</dbReference>
<organism evidence="3 4">
    <name type="scientific">Elaeis guineensis var. tenera</name>
    <name type="common">Oil palm</name>
    <dbReference type="NCBI Taxonomy" id="51953"/>
    <lineage>
        <taxon>Eukaryota</taxon>
        <taxon>Viridiplantae</taxon>
        <taxon>Streptophyta</taxon>
        <taxon>Embryophyta</taxon>
        <taxon>Tracheophyta</taxon>
        <taxon>Spermatophyta</taxon>
        <taxon>Magnoliopsida</taxon>
        <taxon>Liliopsida</taxon>
        <taxon>Arecaceae</taxon>
        <taxon>Arecoideae</taxon>
        <taxon>Cocoseae</taxon>
        <taxon>Elaeidinae</taxon>
        <taxon>Elaeis</taxon>
    </lineage>
</organism>
<feature type="compositionally biased region" description="Basic residues" evidence="1">
    <location>
        <begin position="241"/>
        <end position="255"/>
    </location>
</feature>
<dbReference type="InterPro" id="IPR046845">
    <property type="entry name" value="ASY3-like_CC"/>
</dbReference>
<dbReference type="InterPro" id="IPR037731">
    <property type="entry name" value="ASY3-like"/>
</dbReference>
<dbReference type="GeneID" id="105048855"/>
<dbReference type="Pfam" id="PF20435">
    <property type="entry name" value="ASY3-like"/>
    <property type="match status" value="2"/>
</dbReference>
<accession>A0A6J0PKB2</accession>
<protein>
    <submittedName>
        <fullName evidence="4">Meiosis-specific protein PAIR3 isoform X1</fullName>
    </submittedName>
</protein>
<dbReference type="InParanoid" id="A0A6J0PKB2"/>
<feature type="domain" description="Meiosis-specific protein ASY3-like coiled-coil" evidence="2">
    <location>
        <begin position="587"/>
        <end position="787"/>
    </location>
</feature>
<feature type="compositionally biased region" description="Low complexity" evidence="1">
    <location>
        <begin position="601"/>
        <end position="616"/>
    </location>
</feature>
<feature type="region of interest" description="Disordered" evidence="1">
    <location>
        <begin position="499"/>
        <end position="520"/>
    </location>
</feature>
<feature type="compositionally biased region" description="Polar residues" evidence="1">
    <location>
        <begin position="334"/>
        <end position="347"/>
    </location>
</feature>
<feature type="domain" description="Meiosis-specific protein ASY3-like coiled-coil" evidence="2">
    <location>
        <begin position="128"/>
        <end position="363"/>
    </location>
</feature>
<evidence type="ECO:0000313" key="4">
    <source>
        <dbReference type="RefSeq" id="XP_019707201.1"/>
    </source>
</evidence>
<proteinExistence type="predicted"/>
<gene>
    <name evidence="4" type="primary">LOC105048855</name>
</gene>
<dbReference type="FunCoup" id="A0A6J0PKB2">
    <property type="interactions" value="295"/>
</dbReference>
<dbReference type="AlphaFoldDB" id="A0A6J0PKB2"/>
<dbReference type="PANTHER" id="PTHR36027">
    <property type="entry name" value="MEIOSIS-SPECIFIC PROTEIN ASY3"/>
    <property type="match status" value="1"/>
</dbReference>
<reference evidence="4" key="1">
    <citation type="submission" date="2025-08" db="UniProtKB">
        <authorList>
            <consortium name="RefSeq"/>
        </authorList>
    </citation>
    <scope>IDENTIFICATION</scope>
</reference>
<feature type="compositionally biased region" description="Basic and acidic residues" evidence="1">
    <location>
        <begin position="312"/>
        <end position="325"/>
    </location>
</feature>
<feature type="compositionally biased region" description="Polar residues" evidence="1">
    <location>
        <begin position="454"/>
        <end position="470"/>
    </location>
</feature>
<dbReference type="OrthoDB" id="751607at2759"/>
<feature type="compositionally biased region" description="Basic and acidic residues" evidence="1">
    <location>
        <begin position="212"/>
        <end position="222"/>
    </location>
</feature>
<sequence>MVEIGSLKMQHAGSSECQSLGSSLCPSGRFPKVSIGITVERCPKMGYGSTKDGAALPTWERVSSSQGKVLEENRGPGIVEASEGRLAAKDQKASPGLVCHETPTTEAVQIFANRASMLQSEDCFHKKIDTVAPRKRREKDGNSERVEEVLVAATEEMHALDEDIGGEHPKGMNKNNNEALRMKLWAILGSASQNKQNMISPDVEDTILHINHEREPQMDKVAKPKQNSDTIETDSESPKQTIRRPVTRSLARRKAPPTTARKLEGQAGSRKRPLSSSISGSKLKLDGKNIFSFEEGEGKQRSLEQTIRFKGKRSEQNKARIEPRRIYFPRKQASHNSKQTNGKEQTLPSPDKSSPQSKKTAHSSPPCQGQKDILETKTEVQDVNYHSHTAVHKHFARSSLPCDAETHEYNCNSFVKRKTHSWEHTNSSQVPNDAYLHKRVRSPAARNCNPLYNSQNATGAMNASTATPSPRSKLPNESFWSPIPVKKRMLTRKIYSSISLGNSRGKSNGSDAETETSSGTHVVGKIEIEKQPSLSPIKDQDIKGFEANSIFTKGCRQIEKYFSDAGSPKMSPLTLNHRKRVHRQKVEKLCKSNLSSPSPIGTCGTEETTGSYESSEQYPEDSLARAVCQLALVLERFKRKVKSQTVNKSSEILSAAAEKICLQLQDAESHIQADLGKFISTGNSKRKHLESKFHEQQGKLKFIHDKFKEEINQHLLDCGNTLEEFEAHQTELKGCADRQKAFHRKLLLQVEEAMEAQLNVAETSIAMIHEEARKKMNGLKQALKELLAEGTIC</sequence>
<dbReference type="KEGG" id="egu:105048855"/>
<dbReference type="Proteomes" id="UP000504607">
    <property type="component" value="Chromosome 7"/>
</dbReference>
<evidence type="ECO:0000313" key="3">
    <source>
        <dbReference type="Proteomes" id="UP000504607"/>
    </source>
</evidence>
<feature type="region of interest" description="Disordered" evidence="1">
    <location>
        <begin position="296"/>
        <end position="371"/>
    </location>
</feature>
<dbReference type="GO" id="GO:0051321">
    <property type="term" value="P:meiotic cell cycle"/>
    <property type="evidence" value="ECO:0007669"/>
    <property type="project" value="InterPro"/>
</dbReference>
<feature type="region of interest" description="Disordered" evidence="1">
    <location>
        <begin position="597"/>
        <end position="616"/>
    </location>
</feature>
<dbReference type="PANTHER" id="PTHR36027:SF1">
    <property type="entry name" value="MEIOSIS-SPECIFIC PROTEIN ASY3"/>
    <property type="match status" value="1"/>
</dbReference>
<keyword evidence="3" id="KW-1185">Reference proteome</keyword>
<feature type="region of interest" description="Disordered" evidence="1">
    <location>
        <begin position="454"/>
        <end position="479"/>
    </location>
</feature>
<name>A0A6J0PKB2_ELAGV</name>